<dbReference type="InterPro" id="IPR051690">
    <property type="entry name" value="PseI-like"/>
</dbReference>
<dbReference type="SUPFAM" id="SSF51269">
    <property type="entry name" value="AFP III-like domain"/>
    <property type="match status" value="1"/>
</dbReference>
<protein>
    <submittedName>
        <fullName evidence="2">N-acetylneuraminate synthase family protein</fullName>
    </submittedName>
</protein>
<dbReference type="InterPro" id="IPR036732">
    <property type="entry name" value="AFP_Neu5c_C_sf"/>
</dbReference>
<dbReference type="PANTHER" id="PTHR42966:SF1">
    <property type="entry name" value="SIALIC ACID SYNTHASE"/>
    <property type="match status" value="1"/>
</dbReference>
<dbReference type="InterPro" id="IPR013974">
    <property type="entry name" value="SAF"/>
</dbReference>
<keyword evidence="3" id="KW-1185">Reference proteome</keyword>
<proteinExistence type="predicted"/>
<dbReference type="Gene3D" id="3.90.1210.10">
    <property type="entry name" value="Antifreeze-like/N-acetylneuraminic acid synthase C-terminal domain"/>
    <property type="match status" value="1"/>
</dbReference>
<dbReference type="InterPro" id="IPR057736">
    <property type="entry name" value="SAF_PseI/NeuA/NeuB"/>
</dbReference>
<dbReference type="Gene3D" id="3.20.20.70">
    <property type="entry name" value="Aldolase class I"/>
    <property type="match status" value="1"/>
</dbReference>
<name>A0ABU8J3T6_9BURK</name>
<evidence type="ECO:0000259" key="1">
    <source>
        <dbReference type="PROSITE" id="PS50844"/>
    </source>
</evidence>
<sequence length="356" mass="39639">MTVHFGKRAVGDGQPCFITYEAGPTHDSFASAKRLVKLAADAGADAVKFQIFDPDRLVADKKLTFSYEVLVDRKTGQTEKIEESLYEILRRRCLAESEWRELKAFCDELGVAFFSTVSFEEDVRLLESLGCASIKIASADVNHFPLLRLAARTGMCLQLDTGNASLGEVEAAVDVIRSEGNENIIIHQCPSGYPARLSSINLNVIPTLKRMFPYPVAFSDHTPGWDMDVAALALGANLLEKTITEDRTTRSVEHVFSLEPHEMRAFITAIRDVETALGSNRRVMHREELVSRKRVRRSVYLKDTARAGQKLSEVAVEFRRPGFGVGPDRYEELLDAKLVRDLPAGHVLAFDDLSHG</sequence>
<accession>A0ABU8J3T6</accession>
<dbReference type="Proteomes" id="UP001386437">
    <property type="component" value="Unassembled WGS sequence"/>
</dbReference>
<dbReference type="Pfam" id="PF08666">
    <property type="entry name" value="SAF"/>
    <property type="match status" value="1"/>
</dbReference>
<dbReference type="SUPFAM" id="SSF51569">
    <property type="entry name" value="Aldolase"/>
    <property type="match status" value="1"/>
</dbReference>
<feature type="domain" description="AFP-like" evidence="1">
    <location>
        <begin position="298"/>
        <end position="356"/>
    </location>
</feature>
<dbReference type="RefSeq" id="WP_336602244.1">
    <property type="nucleotide sequence ID" value="NZ_JACFYJ010000123.1"/>
</dbReference>
<dbReference type="Pfam" id="PF03102">
    <property type="entry name" value="NeuB"/>
    <property type="match status" value="1"/>
</dbReference>
<organism evidence="2 3">
    <name type="scientific">Paraburkholderia bengalensis</name>
    <dbReference type="NCBI Taxonomy" id="2747562"/>
    <lineage>
        <taxon>Bacteria</taxon>
        <taxon>Pseudomonadati</taxon>
        <taxon>Pseudomonadota</taxon>
        <taxon>Betaproteobacteria</taxon>
        <taxon>Burkholderiales</taxon>
        <taxon>Burkholderiaceae</taxon>
        <taxon>Paraburkholderia</taxon>
    </lineage>
</organism>
<dbReference type="PROSITE" id="PS50844">
    <property type="entry name" value="AFP_LIKE"/>
    <property type="match status" value="1"/>
</dbReference>
<evidence type="ECO:0000313" key="2">
    <source>
        <dbReference type="EMBL" id="MEI6002634.1"/>
    </source>
</evidence>
<reference evidence="2 3" key="1">
    <citation type="journal article" date="2022" name="Arch. Microbiol.">
        <title>Paraburkholderia bengalensis sp. nov. isolated from roots of Oryza sativa, IR64.</title>
        <authorList>
            <person name="Nag P."/>
            <person name="Mondal N."/>
            <person name="Sarkar J."/>
            <person name="Das S."/>
        </authorList>
    </citation>
    <scope>NUCLEOTIDE SEQUENCE [LARGE SCALE GENOMIC DNA]</scope>
    <source>
        <strain evidence="2 3">IR64_4_BI</strain>
    </source>
</reference>
<dbReference type="PANTHER" id="PTHR42966">
    <property type="entry name" value="N-ACETYLNEURAMINATE SYNTHASE"/>
    <property type="match status" value="1"/>
</dbReference>
<gene>
    <name evidence="2" type="ORF">H3V53_37655</name>
</gene>
<dbReference type="CDD" id="cd11615">
    <property type="entry name" value="SAF_NeuB_like"/>
    <property type="match status" value="1"/>
</dbReference>
<evidence type="ECO:0000313" key="3">
    <source>
        <dbReference type="Proteomes" id="UP001386437"/>
    </source>
</evidence>
<dbReference type="InterPro" id="IPR006190">
    <property type="entry name" value="SAF_AFP_Neu5Ac"/>
</dbReference>
<dbReference type="InterPro" id="IPR013785">
    <property type="entry name" value="Aldolase_TIM"/>
</dbReference>
<dbReference type="InterPro" id="IPR013132">
    <property type="entry name" value="PseI/NeuA/B-like_N"/>
</dbReference>
<dbReference type="EMBL" id="JACFYJ010000123">
    <property type="protein sequence ID" value="MEI6002634.1"/>
    <property type="molecule type" value="Genomic_DNA"/>
</dbReference>
<comment type="caution">
    <text evidence="2">The sequence shown here is derived from an EMBL/GenBank/DDBJ whole genome shotgun (WGS) entry which is preliminary data.</text>
</comment>